<name>I4ERE4_MODI5</name>
<feature type="transmembrane region" description="Helical" evidence="1">
    <location>
        <begin position="403"/>
        <end position="422"/>
    </location>
</feature>
<feature type="transmembrane region" description="Helical" evidence="1">
    <location>
        <begin position="75"/>
        <end position="95"/>
    </location>
</feature>
<feature type="transmembrane region" description="Helical" evidence="1">
    <location>
        <begin position="206"/>
        <end position="225"/>
    </location>
</feature>
<accession>I4ERE4</accession>
<gene>
    <name evidence="2" type="ordered locus">MODMU_0500</name>
</gene>
<feature type="transmembrane region" description="Helical" evidence="1">
    <location>
        <begin position="131"/>
        <end position="152"/>
    </location>
</feature>
<dbReference type="Proteomes" id="UP000006461">
    <property type="component" value="Chromosome"/>
</dbReference>
<reference evidence="2 3" key="1">
    <citation type="journal article" date="2012" name="J. Bacteriol.">
        <title>Genome Sequence of Radiation-Resistant Modestobacter marinus Strain BC501, a Representative Actinobacterium That Thrives on Calcareous Stone Surfaces.</title>
        <authorList>
            <person name="Normand P."/>
            <person name="Gury J."/>
            <person name="Pujic P."/>
            <person name="Chouaia B."/>
            <person name="Crotti E."/>
            <person name="Brusetti L."/>
            <person name="Daffonchio D."/>
            <person name="Vacherie B."/>
            <person name="Barbe V."/>
            <person name="Medigue C."/>
            <person name="Calteau A."/>
            <person name="Ghodhbane-Gtari F."/>
            <person name="Essoussi I."/>
            <person name="Nouioui I."/>
            <person name="Abbassi-Ghozzi I."/>
            <person name="Gtari M."/>
        </authorList>
    </citation>
    <scope>NUCLEOTIDE SEQUENCE [LARGE SCALE GENOMIC DNA]</scope>
    <source>
        <strain evidence="3">BC 501</strain>
    </source>
</reference>
<dbReference type="EMBL" id="FO203431">
    <property type="protein sequence ID" value="CCH85957.1"/>
    <property type="molecule type" value="Genomic_DNA"/>
</dbReference>
<feature type="transmembrane region" description="Helical" evidence="1">
    <location>
        <begin position="322"/>
        <end position="344"/>
    </location>
</feature>
<evidence type="ECO:0000313" key="2">
    <source>
        <dbReference type="EMBL" id="CCH85957.1"/>
    </source>
</evidence>
<organism evidence="2 3">
    <name type="scientific">Modestobacter italicus (strain DSM 44449 / CECT 9708 / BC 501)</name>
    <dbReference type="NCBI Taxonomy" id="2732864"/>
    <lineage>
        <taxon>Bacteria</taxon>
        <taxon>Bacillati</taxon>
        <taxon>Actinomycetota</taxon>
        <taxon>Actinomycetes</taxon>
        <taxon>Geodermatophilales</taxon>
        <taxon>Geodermatophilaceae</taxon>
        <taxon>Modestobacter</taxon>
    </lineage>
</organism>
<feature type="transmembrane region" description="Helical" evidence="1">
    <location>
        <begin position="172"/>
        <end position="194"/>
    </location>
</feature>
<sequence>MNTATAWLIGRPRTSSGRSRALLVAGGSATGGGLLIAAAAVLRVPGQQVEYLPDGGIAYLTPPGGYSSLVVQAGLRPGVLTGLLLLVLPALALSWQAVTTGSARRAAVHEALRISGAAPADLRRVAVVEPAVAGFLGGLLAGGVYLTLWLLLHVAAPPSAQLLPGLSPLDGVAWLVVAALTTLVGGAAGALAAAPRRRRPVRAWPRLLAVAVGIAALVAVVAAPRDTSRPGIATTLTCAALVVLSLGLLSTGSLWVSARARRLARSGTAVDVLAAGGLRTLAGPAGRTAGTTCVAGLALGVVGGLTGQLLEPQHSLTESLPGVLFAVLAGVLAVLAAAVSLALAATDDLVTTRRAVASTAALGADPAVLEQVQRRRLAVVTTGPLMAGVLLGSLYALGAQSPIALGTVLLTIALALLFARALTAGVTRALRPQLTRAAAPSSLRVA</sequence>
<protein>
    <recommendedName>
        <fullName evidence="4">Permease</fullName>
    </recommendedName>
</protein>
<proteinExistence type="predicted"/>
<feature type="transmembrane region" description="Helical" evidence="1">
    <location>
        <begin position="289"/>
        <end position="310"/>
    </location>
</feature>
<keyword evidence="3" id="KW-1185">Reference proteome</keyword>
<evidence type="ECO:0000313" key="3">
    <source>
        <dbReference type="Proteomes" id="UP000006461"/>
    </source>
</evidence>
<dbReference type="PATRIC" id="fig|477641.3.peg.469"/>
<dbReference type="OrthoDB" id="9929186at2"/>
<feature type="transmembrane region" description="Helical" evidence="1">
    <location>
        <begin position="21"/>
        <end position="42"/>
    </location>
</feature>
<evidence type="ECO:0008006" key="4">
    <source>
        <dbReference type="Google" id="ProtNLM"/>
    </source>
</evidence>
<keyword evidence="1" id="KW-0812">Transmembrane</keyword>
<feature type="transmembrane region" description="Helical" evidence="1">
    <location>
        <begin position="231"/>
        <end position="256"/>
    </location>
</feature>
<dbReference type="STRING" id="477641.MODMU_0500"/>
<evidence type="ECO:0000256" key="1">
    <source>
        <dbReference type="SAM" id="Phobius"/>
    </source>
</evidence>
<dbReference type="AlphaFoldDB" id="I4ERE4"/>
<keyword evidence="1" id="KW-0472">Membrane</keyword>
<dbReference type="HOGENOM" id="CLU_613677_0_0_11"/>
<dbReference type="eggNOG" id="COG0577">
    <property type="taxonomic scope" value="Bacteria"/>
</dbReference>
<dbReference type="OMA" id="MNTATAW"/>
<feature type="transmembrane region" description="Helical" evidence="1">
    <location>
        <begin position="377"/>
        <end position="397"/>
    </location>
</feature>
<keyword evidence="1" id="KW-1133">Transmembrane helix</keyword>
<dbReference type="KEGG" id="mmar:MODMU_0500"/>